<evidence type="ECO:0000313" key="2">
    <source>
        <dbReference type="Proteomes" id="UP000282957"/>
    </source>
</evidence>
<evidence type="ECO:0000313" key="1">
    <source>
        <dbReference type="EMBL" id="RVT91432.1"/>
    </source>
</evidence>
<gene>
    <name evidence="1" type="ORF">EOD42_22515</name>
</gene>
<dbReference type="RefSeq" id="WP_127789850.1">
    <property type="nucleotide sequence ID" value="NZ_SACL01000011.1"/>
</dbReference>
<proteinExistence type="predicted"/>
<accession>A0A437M1F5</accession>
<dbReference type="Proteomes" id="UP000282957">
    <property type="component" value="Unassembled WGS sequence"/>
</dbReference>
<keyword evidence="2" id="KW-1185">Reference proteome</keyword>
<name>A0A437M1F5_9PROT</name>
<comment type="caution">
    <text evidence="1">The sequence shown here is derived from an EMBL/GenBank/DDBJ whole genome shotgun (WGS) entry which is preliminary data.</text>
</comment>
<organism evidence="1 2">
    <name type="scientific">Rhodovarius crocodyli</name>
    <dbReference type="NCBI Taxonomy" id="1979269"/>
    <lineage>
        <taxon>Bacteria</taxon>
        <taxon>Pseudomonadati</taxon>
        <taxon>Pseudomonadota</taxon>
        <taxon>Alphaproteobacteria</taxon>
        <taxon>Acetobacterales</taxon>
        <taxon>Roseomonadaceae</taxon>
        <taxon>Rhodovarius</taxon>
    </lineage>
</organism>
<protein>
    <submittedName>
        <fullName evidence="1">Uncharacterized protein</fullName>
    </submittedName>
</protein>
<dbReference type="AlphaFoldDB" id="A0A437M1F5"/>
<sequence>MKCRHCAANLGQISATGEPLIRSRGILLKAEGVSMICPKCKGDVPVEGELAKALSARLLLVFKGNAPRARAASPAEGSAHE</sequence>
<dbReference type="EMBL" id="SACL01000011">
    <property type="protein sequence ID" value="RVT91432.1"/>
    <property type="molecule type" value="Genomic_DNA"/>
</dbReference>
<reference evidence="1 2" key="1">
    <citation type="submission" date="2019-01" db="EMBL/GenBank/DDBJ databases">
        <authorList>
            <person name="Chen W.-M."/>
        </authorList>
    </citation>
    <scope>NUCLEOTIDE SEQUENCE [LARGE SCALE GENOMIC DNA]</scope>
    <source>
        <strain evidence="1 2">CCP-6</strain>
    </source>
</reference>